<reference evidence="1" key="1">
    <citation type="submission" date="2012-01" db="EMBL/GenBank/DDBJ databases">
        <authorList>
            <person name="Summers A.O."/>
            <person name="Wireman J."/>
        </authorList>
    </citation>
    <scope>NUCLEOTIDE SEQUENCE</scope>
    <source>
        <strain evidence="1">14</strain>
        <plasmid evidence="1">p14-95A</plasmid>
    </source>
</reference>
<dbReference type="EMBL" id="JQ418537">
    <property type="protein sequence ID" value="AFK89974.1"/>
    <property type="molecule type" value="Genomic_DNA"/>
</dbReference>
<dbReference type="SUPFAM" id="SSF52540">
    <property type="entry name" value="P-loop containing nucleoside triphosphate hydrolases"/>
    <property type="match status" value="1"/>
</dbReference>
<proteinExistence type="predicted"/>
<evidence type="ECO:0000313" key="1">
    <source>
        <dbReference type="EMBL" id="AFK89974.1"/>
    </source>
</evidence>
<organism evidence="1">
    <name type="scientific">Salmonella sp. 14</name>
    <dbReference type="NCBI Taxonomy" id="1179812"/>
    <lineage>
        <taxon>Bacteria</taxon>
        <taxon>Pseudomonadati</taxon>
        <taxon>Pseudomonadota</taxon>
        <taxon>Gammaproteobacteria</taxon>
        <taxon>Enterobacterales</taxon>
        <taxon>Enterobacteriaceae</taxon>
        <taxon>Salmonella</taxon>
    </lineage>
</organism>
<geneLocation type="plasmid" evidence="1">
    <name>p14-95A</name>
</geneLocation>
<protein>
    <submittedName>
        <fullName evidence="1">Uncharacterized protein</fullName>
    </submittedName>
</protein>
<name>I3W2Z7_9ENTR</name>
<dbReference type="Gene3D" id="3.40.50.300">
    <property type="entry name" value="P-loop containing nucleotide triphosphate hydrolases"/>
    <property type="match status" value="1"/>
</dbReference>
<dbReference type="InterPro" id="IPR027417">
    <property type="entry name" value="P-loop_NTPase"/>
</dbReference>
<accession>I3W2Z7</accession>
<sequence length="133" mass="15157">MFIYSRMLAIFFQEMQKGESNGRVRHVIALDEAKRFCDEDPSNPINIIANEARKFGIALVLASQSPTHFSADFINSAGTLLIQNMAPGDWTHAATKLQIEKSKLQYLKPQQTALLKLQRVGENSRWFSLDFKR</sequence>
<dbReference type="AlphaFoldDB" id="I3W2Z7"/>
<keyword evidence="1" id="KW-0614">Plasmid</keyword>